<gene>
    <name evidence="1" type="ORF">CWS31_011870</name>
</gene>
<evidence type="ECO:0000313" key="2">
    <source>
        <dbReference type="Proteomes" id="UP000815846"/>
    </source>
</evidence>
<organism evidence="1 2">
    <name type="scientific">Colwellia echini</name>
    <dbReference type="NCBI Taxonomy" id="1982103"/>
    <lineage>
        <taxon>Bacteria</taxon>
        <taxon>Pseudomonadati</taxon>
        <taxon>Pseudomonadota</taxon>
        <taxon>Gammaproteobacteria</taxon>
        <taxon>Alteromonadales</taxon>
        <taxon>Colwelliaceae</taxon>
        <taxon>Colwellia</taxon>
    </lineage>
</organism>
<keyword evidence="2" id="KW-1185">Reference proteome</keyword>
<dbReference type="Gene3D" id="1.10.720.30">
    <property type="entry name" value="SAP domain"/>
    <property type="match status" value="1"/>
</dbReference>
<dbReference type="Pfam" id="PF09905">
    <property type="entry name" value="VF530"/>
    <property type="match status" value="1"/>
</dbReference>
<proteinExistence type="predicted"/>
<dbReference type="Proteomes" id="UP000815846">
    <property type="component" value="Unassembled WGS sequence"/>
</dbReference>
<dbReference type="InterPro" id="IPR018668">
    <property type="entry name" value="DNA-binding_VF530-like"/>
</dbReference>
<dbReference type="EMBL" id="PJAI02000013">
    <property type="protein sequence ID" value="TYK65163.1"/>
    <property type="molecule type" value="Genomic_DNA"/>
</dbReference>
<comment type="caution">
    <text evidence="1">The sequence shown here is derived from an EMBL/GenBank/DDBJ whole genome shotgun (WGS) entry which is preliminary data.</text>
</comment>
<protein>
    <submittedName>
        <fullName evidence="1">DUF2132 domain-containing protein</fullName>
    </submittedName>
</protein>
<evidence type="ECO:0000313" key="1">
    <source>
        <dbReference type="EMBL" id="TYK65163.1"/>
    </source>
</evidence>
<dbReference type="InterPro" id="IPR036361">
    <property type="entry name" value="SAP_dom_sf"/>
</dbReference>
<name>A0ABY3MVC3_9GAMM</name>
<sequence>MNNSNDPLHGIKLEQILTELEKKVGWEKMGEMLSIRCFQNKPRLKSSLKFLRTTPWARSRVEILYLKTFCSKHPETGKIIRAILAQDNKVADTTSNKPSGNKLANSKKVPFVWPTAKKK</sequence>
<accession>A0ABY3MVC3</accession>
<dbReference type="RefSeq" id="WP_101342554.1">
    <property type="nucleotide sequence ID" value="NZ_PJAI02000013.1"/>
</dbReference>
<reference evidence="1 2" key="1">
    <citation type="submission" date="2019-08" db="EMBL/GenBank/DDBJ databases">
        <title>Microbe sample from Colwellia echini.</title>
        <authorList>
            <person name="Christiansen L."/>
            <person name="Pathiraja D."/>
            <person name="Schultz-Johansen M."/>
            <person name="Choi I.-G."/>
            <person name="Stougaard P."/>
        </authorList>
    </citation>
    <scope>NUCLEOTIDE SEQUENCE [LARGE SCALE GENOMIC DNA]</scope>
    <source>
        <strain evidence="1 2">A3</strain>
    </source>
</reference>